<dbReference type="Pfam" id="PF03756">
    <property type="entry name" value="AfsA"/>
    <property type="match status" value="1"/>
</dbReference>
<reference evidence="3" key="1">
    <citation type="submission" date="2024-07" db="EMBL/GenBank/DDBJ databases">
        <title>Complete genome sequences of cellulolytic bacteria, Kitasatospora sp. CMC57 and Streptomyces sp. CMC78, isolated from Japanese agricultural soil.</title>
        <authorList>
            <person name="Hashimoto T."/>
            <person name="Ito M."/>
            <person name="Iwamoto M."/>
            <person name="Fukahori D."/>
            <person name="Shoda T."/>
            <person name="Sakoda M."/>
            <person name="Morohoshi T."/>
            <person name="Mitsuboshi M."/>
            <person name="Nishizawa T."/>
        </authorList>
    </citation>
    <scope>NUCLEOTIDE SEQUENCE</scope>
    <source>
        <strain evidence="3">CMC57</strain>
    </source>
</reference>
<feature type="domain" description="A-factor biosynthesis hotdog" evidence="2">
    <location>
        <begin position="61"/>
        <end position="102"/>
    </location>
</feature>
<dbReference type="PANTHER" id="PTHR30137">
    <property type="entry name" value="LUCIFERASE-LIKE MONOOXYGENASE"/>
    <property type="match status" value="1"/>
</dbReference>
<dbReference type="SUPFAM" id="SSF51679">
    <property type="entry name" value="Bacterial luciferase-like"/>
    <property type="match status" value="1"/>
</dbReference>
<dbReference type="GO" id="GO:0016705">
    <property type="term" value="F:oxidoreductase activity, acting on paired donors, with incorporation or reduction of molecular oxygen"/>
    <property type="evidence" value="ECO:0007669"/>
    <property type="project" value="InterPro"/>
</dbReference>
<evidence type="ECO:0000259" key="2">
    <source>
        <dbReference type="Pfam" id="PF03756"/>
    </source>
</evidence>
<gene>
    <name evidence="3" type="ORF">KCMC57_01570</name>
</gene>
<feature type="region of interest" description="Disordered" evidence="1">
    <location>
        <begin position="1"/>
        <end position="21"/>
    </location>
</feature>
<organism evidence="3">
    <name type="scientific">Kitasatospora sp. CMC57</name>
    <dbReference type="NCBI Taxonomy" id="3231513"/>
    <lineage>
        <taxon>Bacteria</taxon>
        <taxon>Bacillati</taxon>
        <taxon>Actinomycetota</taxon>
        <taxon>Actinomycetes</taxon>
        <taxon>Kitasatosporales</taxon>
        <taxon>Streptomycetaceae</taxon>
        <taxon>Kitasatospora</taxon>
    </lineage>
</organism>
<name>A0AB33JKB2_9ACTN</name>
<proteinExistence type="predicted"/>
<sequence>MTLRLSVLDQTPVGEGSGPDQALRSSLELAQALDPLGFTRYWAAEHHGSPGFAGTAPGILDHPVLFDHPVDHAPDMLLLEATRQAARATHPALPVAMDAAFFRWVELDAPCWITAESLGHPHARITAVQHDRTVFSATLTSQGL</sequence>
<dbReference type="InterPro" id="IPR050766">
    <property type="entry name" value="Bact_Lucif_Oxidored"/>
</dbReference>
<evidence type="ECO:0000313" key="3">
    <source>
        <dbReference type="EMBL" id="BFP43789.1"/>
    </source>
</evidence>
<dbReference type="GO" id="GO:0005829">
    <property type="term" value="C:cytosol"/>
    <property type="evidence" value="ECO:0007669"/>
    <property type="project" value="TreeGrafter"/>
</dbReference>
<protein>
    <recommendedName>
        <fullName evidence="2">A-factor biosynthesis hotdog domain-containing protein</fullName>
    </recommendedName>
</protein>
<dbReference type="EMBL" id="AP035881">
    <property type="protein sequence ID" value="BFP43789.1"/>
    <property type="molecule type" value="Genomic_DNA"/>
</dbReference>
<dbReference type="AlphaFoldDB" id="A0AB33JKB2"/>
<dbReference type="PANTHER" id="PTHR30137:SF6">
    <property type="entry name" value="LUCIFERASE-LIKE MONOOXYGENASE"/>
    <property type="match status" value="1"/>
</dbReference>
<accession>A0AB33JKB2</accession>
<dbReference type="RefSeq" id="WP_407986377.1">
    <property type="nucleotide sequence ID" value="NZ_AP035881.2"/>
</dbReference>
<evidence type="ECO:0000256" key="1">
    <source>
        <dbReference type="SAM" id="MobiDB-lite"/>
    </source>
</evidence>
<dbReference type="CDD" id="cd00347">
    <property type="entry name" value="Flavin_utilizing_monoxygenases"/>
    <property type="match status" value="1"/>
</dbReference>
<dbReference type="Gene3D" id="3.20.20.30">
    <property type="entry name" value="Luciferase-like domain"/>
    <property type="match status" value="1"/>
</dbReference>
<dbReference type="InterPro" id="IPR005509">
    <property type="entry name" value="AfsA_hotdog_dom"/>
</dbReference>
<dbReference type="InterPro" id="IPR036661">
    <property type="entry name" value="Luciferase-like_sf"/>
</dbReference>